<keyword evidence="4 7" id="KW-0812">Transmembrane</keyword>
<dbReference type="InterPro" id="IPR012902">
    <property type="entry name" value="N_methyl_site"/>
</dbReference>
<keyword evidence="3" id="KW-0488">Methylation</keyword>
<dbReference type="EMBL" id="SCFV01000005">
    <property type="protein sequence ID" value="TRO18221.1"/>
    <property type="molecule type" value="Genomic_DNA"/>
</dbReference>
<feature type="transmembrane region" description="Helical" evidence="7">
    <location>
        <begin position="12"/>
        <end position="33"/>
    </location>
</feature>
<dbReference type="PANTHER" id="PTHR30093:SF34">
    <property type="entry name" value="PREPILIN PEPTIDASE-DEPENDENT PROTEIN D"/>
    <property type="match status" value="1"/>
</dbReference>
<evidence type="ECO:0000256" key="1">
    <source>
        <dbReference type="ARBA" id="ARBA00004167"/>
    </source>
</evidence>
<reference evidence="8 9" key="1">
    <citation type="submission" date="2019-01" db="EMBL/GenBank/DDBJ databases">
        <title>Whole genome shotgun sequencing of Pseudomonas spp. isolated by its ability to degrade furfural.</title>
        <authorList>
            <person name="Donoso R."/>
            <person name="Farkas C."/>
            <person name="Villegas P."/>
            <person name="Gonzales-Toro F."/>
            <person name="Guajardo-Parra M."/>
            <person name="Araya-Nail M."/>
            <person name="Morgante V."/>
            <person name="Perez-Pantoja D."/>
        </authorList>
    </citation>
    <scope>NUCLEOTIDE SEQUENCE [LARGE SCALE GENOMIC DNA]</scope>
    <source>
        <strain evidence="8 9">VN231</strain>
    </source>
</reference>
<dbReference type="RefSeq" id="WP_143501533.1">
    <property type="nucleotide sequence ID" value="NZ_CP060288.1"/>
</dbReference>
<gene>
    <name evidence="8" type="ORF">EQ836_11675</name>
</gene>
<dbReference type="PRINTS" id="PR00885">
    <property type="entry name" value="BCTERIALGSPH"/>
</dbReference>
<sequence>MKSLKKQKGFTLIELMIVIAIIGILAAIAIPQFNDYRAKANDTSAVADAKNGITAIIAALK</sequence>
<dbReference type="SUPFAM" id="SSF54523">
    <property type="entry name" value="Pili subunits"/>
    <property type="match status" value="1"/>
</dbReference>
<dbReference type="PANTHER" id="PTHR30093">
    <property type="entry name" value="GENERAL SECRETION PATHWAY PROTEIN G"/>
    <property type="match status" value="1"/>
</dbReference>
<name>A0ABD7S1K7_ECTME</name>
<evidence type="ECO:0000313" key="8">
    <source>
        <dbReference type="EMBL" id="TRO18221.1"/>
    </source>
</evidence>
<dbReference type="GO" id="GO:0016020">
    <property type="term" value="C:membrane"/>
    <property type="evidence" value="ECO:0007669"/>
    <property type="project" value="UniProtKB-SubCell"/>
</dbReference>
<proteinExistence type="inferred from homology"/>
<organism evidence="8 9">
    <name type="scientific">Ectopseudomonas mendocina</name>
    <name type="common">Pseudomonas mendocina</name>
    <dbReference type="NCBI Taxonomy" id="300"/>
    <lineage>
        <taxon>Bacteria</taxon>
        <taxon>Pseudomonadati</taxon>
        <taxon>Pseudomonadota</taxon>
        <taxon>Gammaproteobacteria</taxon>
        <taxon>Pseudomonadales</taxon>
        <taxon>Pseudomonadaceae</taxon>
        <taxon>Ectopseudomonas</taxon>
    </lineage>
</organism>
<evidence type="ECO:0000256" key="7">
    <source>
        <dbReference type="SAM" id="Phobius"/>
    </source>
</evidence>
<comment type="caution">
    <text evidence="8">The sequence shown here is derived from an EMBL/GenBank/DDBJ whole genome shotgun (WGS) entry which is preliminary data.</text>
</comment>
<evidence type="ECO:0000256" key="2">
    <source>
        <dbReference type="ARBA" id="ARBA00005233"/>
    </source>
</evidence>
<protein>
    <submittedName>
        <fullName evidence="8">Prepilin-type N-terminal cleavage/methylation domain-containing protein</fullName>
    </submittedName>
</protein>
<dbReference type="Pfam" id="PF07963">
    <property type="entry name" value="N_methyl"/>
    <property type="match status" value="1"/>
</dbReference>
<dbReference type="InterPro" id="IPR045584">
    <property type="entry name" value="Pilin-like"/>
</dbReference>
<evidence type="ECO:0000256" key="3">
    <source>
        <dbReference type="ARBA" id="ARBA00022481"/>
    </source>
</evidence>
<evidence type="ECO:0000256" key="5">
    <source>
        <dbReference type="ARBA" id="ARBA00022989"/>
    </source>
</evidence>
<dbReference type="Proteomes" id="UP000317327">
    <property type="component" value="Unassembled WGS sequence"/>
</dbReference>
<accession>A0ABD7S1K7</accession>
<evidence type="ECO:0000313" key="9">
    <source>
        <dbReference type="Proteomes" id="UP000317327"/>
    </source>
</evidence>
<evidence type="ECO:0000256" key="4">
    <source>
        <dbReference type="ARBA" id="ARBA00022692"/>
    </source>
</evidence>
<keyword evidence="6 7" id="KW-0472">Membrane</keyword>
<dbReference type="InterPro" id="IPR002416">
    <property type="entry name" value="T2SS_protein-GspH"/>
</dbReference>
<dbReference type="Gene3D" id="3.30.700.10">
    <property type="entry name" value="Glycoprotein, Type 4 Pilin"/>
    <property type="match status" value="1"/>
</dbReference>
<keyword evidence="5 7" id="KW-1133">Transmembrane helix</keyword>
<dbReference type="PROSITE" id="PS00409">
    <property type="entry name" value="PROKAR_NTER_METHYL"/>
    <property type="match status" value="1"/>
</dbReference>
<dbReference type="NCBIfam" id="TIGR02532">
    <property type="entry name" value="IV_pilin_GFxxxE"/>
    <property type="match status" value="1"/>
</dbReference>
<comment type="similarity">
    <text evidence="2">Belongs to the N-Me-Phe pilin family.</text>
</comment>
<comment type="subcellular location">
    <subcellularLocation>
        <location evidence="1">Membrane</location>
        <topology evidence="1">Single-pass membrane protein</topology>
    </subcellularLocation>
</comment>
<dbReference type="AlphaFoldDB" id="A0ABD7S1K7"/>
<evidence type="ECO:0000256" key="6">
    <source>
        <dbReference type="ARBA" id="ARBA00023136"/>
    </source>
</evidence>